<dbReference type="PANTHER" id="PTHR24305">
    <property type="entry name" value="CYTOCHROME P450"/>
    <property type="match status" value="1"/>
</dbReference>
<accession>A0A8K0T935</accession>
<keyword evidence="8" id="KW-0843">Virulence</keyword>
<evidence type="ECO:0000256" key="3">
    <source>
        <dbReference type="ARBA" id="ARBA00004972"/>
    </source>
</evidence>
<dbReference type="InterPro" id="IPR002401">
    <property type="entry name" value="Cyt_P450_E_grp-I"/>
</dbReference>
<dbReference type="Gene3D" id="1.10.630.10">
    <property type="entry name" value="Cytochrome P450"/>
    <property type="match status" value="1"/>
</dbReference>
<evidence type="ECO:0000256" key="6">
    <source>
        <dbReference type="ARBA" id="ARBA00022723"/>
    </source>
</evidence>
<evidence type="ECO:0000256" key="10">
    <source>
        <dbReference type="ARBA" id="ARBA00067672"/>
    </source>
</evidence>
<keyword evidence="6 13" id="KW-0479">Metal-binding</keyword>
<keyword evidence="9" id="KW-0560">Oxidoreductase</keyword>
<gene>
    <name evidence="14" type="ORF">B0I35DRAFT_448577</name>
</gene>
<dbReference type="CDD" id="cd11060">
    <property type="entry name" value="CYP57A1-like"/>
    <property type="match status" value="1"/>
</dbReference>
<comment type="pathway">
    <text evidence="3">Hormone biosynthesis.</text>
</comment>
<dbReference type="OrthoDB" id="1470350at2759"/>
<dbReference type="Proteomes" id="UP000813444">
    <property type="component" value="Unassembled WGS sequence"/>
</dbReference>
<feature type="binding site" description="axial binding residue" evidence="13">
    <location>
        <position position="440"/>
    </location>
    <ligand>
        <name>heme</name>
        <dbReference type="ChEBI" id="CHEBI:30413"/>
    </ligand>
    <ligandPart>
        <name>Fe</name>
        <dbReference type="ChEBI" id="CHEBI:18248"/>
    </ligandPart>
</feature>
<evidence type="ECO:0000313" key="15">
    <source>
        <dbReference type="Proteomes" id="UP000813444"/>
    </source>
</evidence>
<organism evidence="14 15">
    <name type="scientific">Stachybotrys elegans</name>
    <dbReference type="NCBI Taxonomy" id="80388"/>
    <lineage>
        <taxon>Eukaryota</taxon>
        <taxon>Fungi</taxon>
        <taxon>Dikarya</taxon>
        <taxon>Ascomycota</taxon>
        <taxon>Pezizomycotina</taxon>
        <taxon>Sordariomycetes</taxon>
        <taxon>Hypocreomycetidae</taxon>
        <taxon>Hypocreales</taxon>
        <taxon>Stachybotryaceae</taxon>
        <taxon>Stachybotrys</taxon>
    </lineage>
</organism>
<evidence type="ECO:0000256" key="13">
    <source>
        <dbReference type="PIRSR" id="PIRSR602401-1"/>
    </source>
</evidence>
<dbReference type="InterPro" id="IPR001128">
    <property type="entry name" value="Cyt_P450"/>
</dbReference>
<keyword evidence="9" id="KW-0503">Monooxygenase</keyword>
<dbReference type="PRINTS" id="PR00385">
    <property type="entry name" value="P450"/>
</dbReference>
<evidence type="ECO:0000256" key="4">
    <source>
        <dbReference type="ARBA" id="ARBA00010617"/>
    </source>
</evidence>
<dbReference type="GO" id="GO:0005506">
    <property type="term" value="F:iron ion binding"/>
    <property type="evidence" value="ECO:0007669"/>
    <property type="project" value="InterPro"/>
</dbReference>
<dbReference type="InterPro" id="IPR050121">
    <property type="entry name" value="Cytochrome_P450_monoxygenase"/>
</dbReference>
<dbReference type="Pfam" id="PF00067">
    <property type="entry name" value="p450"/>
    <property type="match status" value="1"/>
</dbReference>
<evidence type="ECO:0000256" key="7">
    <source>
        <dbReference type="ARBA" id="ARBA00023004"/>
    </source>
</evidence>
<comment type="similarity">
    <text evidence="4">Belongs to the cytochrome P450 family.</text>
</comment>
<dbReference type="AlphaFoldDB" id="A0A8K0T935"/>
<evidence type="ECO:0000256" key="5">
    <source>
        <dbReference type="ARBA" id="ARBA00022617"/>
    </source>
</evidence>
<protein>
    <recommendedName>
        <fullName evidence="11">Cytochrome P450 monooxygenase ABA1</fullName>
    </recommendedName>
    <alternativeName>
        <fullName evidence="12">Abscisic acid biosynthesis protein 1</fullName>
    </alternativeName>
    <alternativeName>
        <fullName evidence="10">Cytochrome P450 monooxygenase aba1</fullName>
    </alternativeName>
</protein>
<reference evidence="14" key="1">
    <citation type="journal article" date="2021" name="Nat. Commun.">
        <title>Genetic determinants of endophytism in the Arabidopsis root mycobiome.</title>
        <authorList>
            <person name="Mesny F."/>
            <person name="Miyauchi S."/>
            <person name="Thiergart T."/>
            <person name="Pickel B."/>
            <person name="Atanasova L."/>
            <person name="Karlsson M."/>
            <person name="Huettel B."/>
            <person name="Barry K.W."/>
            <person name="Haridas S."/>
            <person name="Chen C."/>
            <person name="Bauer D."/>
            <person name="Andreopoulos W."/>
            <person name="Pangilinan J."/>
            <person name="LaButti K."/>
            <person name="Riley R."/>
            <person name="Lipzen A."/>
            <person name="Clum A."/>
            <person name="Drula E."/>
            <person name="Henrissat B."/>
            <person name="Kohler A."/>
            <person name="Grigoriev I.V."/>
            <person name="Martin F.M."/>
            <person name="Hacquard S."/>
        </authorList>
    </citation>
    <scope>NUCLEOTIDE SEQUENCE</scope>
    <source>
        <strain evidence="14">MPI-CAGE-CH-0235</strain>
    </source>
</reference>
<comment type="cofactor">
    <cofactor evidence="1 13">
        <name>heme</name>
        <dbReference type="ChEBI" id="CHEBI:30413"/>
    </cofactor>
</comment>
<dbReference type="GO" id="GO:0016705">
    <property type="term" value="F:oxidoreductase activity, acting on paired donors, with incorporation or reduction of molecular oxygen"/>
    <property type="evidence" value="ECO:0007669"/>
    <property type="project" value="InterPro"/>
</dbReference>
<proteinExistence type="inferred from homology"/>
<evidence type="ECO:0000256" key="1">
    <source>
        <dbReference type="ARBA" id="ARBA00001971"/>
    </source>
</evidence>
<dbReference type="SUPFAM" id="SSF48264">
    <property type="entry name" value="Cytochrome P450"/>
    <property type="match status" value="1"/>
</dbReference>
<sequence>MTALGAIFILLSAITSGLVFNAIRQWYRLSHIPGPFSTGFSQIWMARQALLGRQPMALKEANDKYGSLIRVGPNDVITDDPSVLRRMNGVRSAYDRGPWYDSMRFDGGKDSIVSVRGAYHDKLRYKMAGAYSGKESEAIEANVDLHVSKFIQLIENKYISTSDVFRPMDFAQKAQYFTLDVISDLAFSHAFGYLEADDDLYDYVKLTRAYIPVMVTFANIPSLARMIQSPIFRGLLPKSTDKLGFGAFMGIVTKVVAKRLGPLAESKPDMLGSFMRHGLTDEEAPREGLVQVLAGSDSSATTIRYILLYLLATPTAYNRLQREIDEGIAAGTISSPVRNTEARDLPYLQAVIREGLRIRPPASGAFFKTVPPGGDTINGKFLPGGTQLGSSSFSIHHSKRVFGEDAESFIPERWLTAEPGRLAEMTSTADLVFHSGKWQCLGKPVALMEFNKMFVELLRRYNFSLVNPEKPATTKNAGIWVVEDFWVRVTRRETVESH</sequence>
<dbReference type="EMBL" id="JAGPNK010000001">
    <property type="protein sequence ID" value="KAH7329439.1"/>
    <property type="molecule type" value="Genomic_DNA"/>
</dbReference>
<dbReference type="InterPro" id="IPR036396">
    <property type="entry name" value="Cyt_P450_sf"/>
</dbReference>
<evidence type="ECO:0000256" key="8">
    <source>
        <dbReference type="ARBA" id="ARBA00023026"/>
    </source>
</evidence>
<dbReference type="PRINTS" id="PR00463">
    <property type="entry name" value="EP450I"/>
</dbReference>
<dbReference type="GO" id="GO:0020037">
    <property type="term" value="F:heme binding"/>
    <property type="evidence" value="ECO:0007669"/>
    <property type="project" value="InterPro"/>
</dbReference>
<evidence type="ECO:0000256" key="11">
    <source>
        <dbReference type="ARBA" id="ARBA00068222"/>
    </source>
</evidence>
<dbReference type="PANTHER" id="PTHR24305:SF168">
    <property type="entry name" value="P450, PUTATIVE (EUROFUNG)-RELATED"/>
    <property type="match status" value="1"/>
</dbReference>
<dbReference type="GO" id="GO:0004497">
    <property type="term" value="F:monooxygenase activity"/>
    <property type="evidence" value="ECO:0007669"/>
    <property type="project" value="UniProtKB-KW"/>
</dbReference>
<evidence type="ECO:0000256" key="9">
    <source>
        <dbReference type="ARBA" id="ARBA00023033"/>
    </source>
</evidence>
<keyword evidence="15" id="KW-1185">Reference proteome</keyword>
<comment type="caution">
    <text evidence="14">The sequence shown here is derived from an EMBL/GenBank/DDBJ whole genome shotgun (WGS) entry which is preliminary data.</text>
</comment>
<keyword evidence="7 13" id="KW-0408">Iron</keyword>
<dbReference type="FunFam" id="1.10.630.10:FF:000076">
    <property type="entry name" value="Cytochrome P450 monooxygenase"/>
    <property type="match status" value="1"/>
</dbReference>
<name>A0A8K0T935_9HYPO</name>
<keyword evidence="5 13" id="KW-0349">Heme</keyword>
<evidence type="ECO:0000256" key="12">
    <source>
        <dbReference type="ARBA" id="ARBA00079990"/>
    </source>
</evidence>
<evidence type="ECO:0000313" key="14">
    <source>
        <dbReference type="EMBL" id="KAH7329439.1"/>
    </source>
</evidence>
<comment type="pathway">
    <text evidence="2">Mycotoxin biosynthesis.</text>
</comment>
<evidence type="ECO:0000256" key="2">
    <source>
        <dbReference type="ARBA" id="ARBA00004685"/>
    </source>
</evidence>